<dbReference type="SUPFAM" id="SSF53686">
    <property type="entry name" value="Tryptophan synthase beta subunit-like PLP-dependent enzymes"/>
    <property type="match status" value="1"/>
</dbReference>
<evidence type="ECO:0000256" key="5">
    <source>
        <dbReference type="PIRSR" id="PIRSR006278-2"/>
    </source>
</evidence>
<feature type="modified residue" description="N6-(pyridoxal phosphate)lysine" evidence="5">
    <location>
        <position position="63"/>
    </location>
</feature>
<dbReference type="Proteomes" id="UP000178606">
    <property type="component" value="Unassembled WGS sequence"/>
</dbReference>
<evidence type="ECO:0000256" key="2">
    <source>
        <dbReference type="ARBA" id="ARBA00008639"/>
    </source>
</evidence>
<evidence type="ECO:0000256" key="1">
    <source>
        <dbReference type="ARBA" id="ARBA00001933"/>
    </source>
</evidence>
<dbReference type="Gene3D" id="3.40.50.1100">
    <property type="match status" value="2"/>
</dbReference>
<dbReference type="InterPro" id="IPR036052">
    <property type="entry name" value="TrpB-like_PALP_sf"/>
</dbReference>
<dbReference type="InterPro" id="IPR027278">
    <property type="entry name" value="ACCD_DCysDesulf"/>
</dbReference>
<dbReference type="InterPro" id="IPR001926">
    <property type="entry name" value="TrpB-like_PALP"/>
</dbReference>
<dbReference type="Pfam" id="PF00291">
    <property type="entry name" value="PALP"/>
    <property type="match status" value="1"/>
</dbReference>
<comment type="caution">
    <text evidence="7">The sequence shown here is derived from an EMBL/GenBank/DDBJ whole genome shotgun (WGS) entry which is preliminary data.</text>
</comment>
<dbReference type="AlphaFoldDB" id="A0A1F6CNM2"/>
<evidence type="ECO:0000256" key="3">
    <source>
        <dbReference type="ARBA" id="ARBA00022898"/>
    </source>
</evidence>
<dbReference type="PIRSF" id="PIRSF006278">
    <property type="entry name" value="ACCD_DCysDesulf"/>
    <property type="match status" value="1"/>
</dbReference>
<protein>
    <recommendedName>
        <fullName evidence="6">Tryptophan synthase beta chain-like PALP domain-containing protein</fullName>
    </recommendedName>
</protein>
<keyword evidence="3 5" id="KW-0663">Pyridoxal phosphate</keyword>
<dbReference type="PANTHER" id="PTHR43780">
    <property type="entry name" value="1-AMINOCYCLOPROPANE-1-CARBOXYLATE DEAMINASE-RELATED"/>
    <property type="match status" value="1"/>
</dbReference>
<dbReference type="EMBL" id="MFKF01000200">
    <property type="protein sequence ID" value="OGG50803.1"/>
    <property type="molecule type" value="Genomic_DNA"/>
</dbReference>
<evidence type="ECO:0000313" key="7">
    <source>
        <dbReference type="EMBL" id="OGG50803.1"/>
    </source>
</evidence>
<feature type="active site" description="Nucleophile" evidence="4">
    <location>
        <position position="90"/>
    </location>
</feature>
<reference evidence="7 8" key="1">
    <citation type="journal article" date="2016" name="Nat. Commun.">
        <title>Thousands of microbial genomes shed light on interconnected biogeochemical processes in an aquifer system.</title>
        <authorList>
            <person name="Anantharaman K."/>
            <person name="Brown C.T."/>
            <person name="Hug L.A."/>
            <person name="Sharon I."/>
            <person name="Castelle C.J."/>
            <person name="Probst A.J."/>
            <person name="Thomas B.C."/>
            <person name="Singh A."/>
            <person name="Wilkins M.J."/>
            <person name="Karaoz U."/>
            <person name="Brodie E.L."/>
            <person name="Williams K.H."/>
            <person name="Hubbard S.S."/>
            <person name="Banfield J.F."/>
        </authorList>
    </citation>
    <scope>NUCLEOTIDE SEQUENCE [LARGE SCALE GENOMIC DNA]</scope>
    <source>
        <strain evidence="8">RIFCSPLOWO2_12_FULL_64_10</strain>
    </source>
</reference>
<evidence type="ECO:0000259" key="6">
    <source>
        <dbReference type="Pfam" id="PF00291"/>
    </source>
</evidence>
<name>A0A1F6CNM2_HANXR</name>
<dbReference type="GO" id="GO:0019148">
    <property type="term" value="F:D-cysteine desulfhydrase activity"/>
    <property type="evidence" value="ECO:0007669"/>
    <property type="project" value="TreeGrafter"/>
</dbReference>
<organism evidence="7 8">
    <name type="scientific">Handelsmanbacteria sp. (strain RIFCSPLOWO2_12_FULL_64_10)</name>
    <dbReference type="NCBI Taxonomy" id="1817868"/>
    <lineage>
        <taxon>Bacteria</taxon>
        <taxon>Candidatus Handelsmaniibacteriota</taxon>
    </lineage>
</organism>
<gene>
    <name evidence="7" type="ORF">A3F84_17440</name>
</gene>
<evidence type="ECO:0000313" key="8">
    <source>
        <dbReference type="Proteomes" id="UP000178606"/>
    </source>
</evidence>
<feature type="domain" description="Tryptophan synthase beta chain-like PALP" evidence="6">
    <location>
        <begin position="24"/>
        <end position="323"/>
    </location>
</feature>
<comment type="similarity">
    <text evidence="2">Belongs to the ACC deaminase/D-cysteine desulfhydrase family.</text>
</comment>
<accession>A0A1F6CNM2</accession>
<evidence type="ECO:0000256" key="4">
    <source>
        <dbReference type="PIRSR" id="PIRSR006278-1"/>
    </source>
</evidence>
<comment type="cofactor">
    <cofactor evidence="1">
        <name>pyridoxal 5'-phosphate</name>
        <dbReference type="ChEBI" id="CHEBI:597326"/>
    </cofactor>
</comment>
<sequence length="336" mass="35907">MSDLKPVVTPAELRARLDRLPRLSLADLPTPLLDCPRLSEALGGPRILVKREDLTGLAFGGNKVREFEYSIAPAVEGGYDVLLHGAASQSNQSRITAAAAARLGLKAVVVGRRDAHADPASGNLLLTRLFGAEVHLVESEAERAAVVERLRSEGRRVYNTSTDGAPLRSVAYVDGFLELWGQVEARRIRPDVLYVCSGAHTHVGLVVGARALGIPLRIVGISPSPRKNAEANAHLARIANENARILGLDLTFGAEDIESYGEYAGESYGVVTPAAREAVQLVARTEGLALDPVYTAKTVAGLIDHIRQGRFTRGQTVVFVHTGGTPALFAYGNEVL</sequence>
<proteinExistence type="inferred from homology"/>
<dbReference type="PANTHER" id="PTHR43780:SF2">
    <property type="entry name" value="1-AMINOCYCLOPROPANE-1-CARBOXYLATE DEAMINASE-RELATED"/>
    <property type="match status" value="1"/>
</dbReference>